<dbReference type="Proteomes" id="UP000759131">
    <property type="component" value="Unassembled WGS sequence"/>
</dbReference>
<dbReference type="EMBL" id="OC864803">
    <property type="protein sequence ID" value="CAD7631944.1"/>
    <property type="molecule type" value="Genomic_DNA"/>
</dbReference>
<organism evidence="1">
    <name type="scientific">Medioppia subpectinata</name>
    <dbReference type="NCBI Taxonomy" id="1979941"/>
    <lineage>
        <taxon>Eukaryota</taxon>
        <taxon>Metazoa</taxon>
        <taxon>Ecdysozoa</taxon>
        <taxon>Arthropoda</taxon>
        <taxon>Chelicerata</taxon>
        <taxon>Arachnida</taxon>
        <taxon>Acari</taxon>
        <taxon>Acariformes</taxon>
        <taxon>Sarcoptiformes</taxon>
        <taxon>Oribatida</taxon>
        <taxon>Brachypylina</taxon>
        <taxon>Oppioidea</taxon>
        <taxon>Oppiidae</taxon>
        <taxon>Medioppia</taxon>
    </lineage>
</organism>
<proteinExistence type="predicted"/>
<name>A0A7R9L0Z0_9ACAR</name>
<dbReference type="EMBL" id="CAJPIZ010010228">
    <property type="protein sequence ID" value="CAG2112374.1"/>
    <property type="molecule type" value="Genomic_DNA"/>
</dbReference>
<evidence type="ECO:0000313" key="2">
    <source>
        <dbReference type="Proteomes" id="UP000759131"/>
    </source>
</evidence>
<accession>A0A7R9L0Z0</accession>
<dbReference type="AlphaFoldDB" id="A0A7R9L0Z0"/>
<sequence>MNIIYRKLCNELPEYMGEIRAPAVNYGIVGATLTSLATIYNKSLEEIMIIVTIRTATYVIGALINA</sequence>
<protein>
    <submittedName>
        <fullName evidence="1">Uncharacterized protein</fullName>
    </submittedName>
</protein>
<gene>
    <name evidence="1" type="ORF">OSB1V03_LOCUS12351</name>
</gene>
<evidence type="ECO:0000313" key="1">
    <source>
        <dbReference type="EMBL" id="CAD7631944.1"/>
    </source>
</evidence>
<reference evidence="1" key="1">
    <citation type="submission" date="2020-11" db="EMBL/GenBank/DDBJ databases">
        <authorList>
            <person name="Tran Van P."/>
        </authorList>
    </citation>
    <scope>NUCLEOTIDE SEQUENCE</scope>
</reference>
<keyword evidence="2" id="KW-1185">Reference proteome</keyword>